<sequence>MSTDLTYDDLESASNLSQTLVLVGRTGNGKSAVGNSILGRKEFISKPSFVGVTHTCQSARVVQDDSQIINVIDTPGLFQIVRPADSIDDEISRCIKIAKNGIHAILLVLSVRDCLRGDAKVLSHLQTLFGSKIANYMIIVFTGGDELEENEMTLEEYLTQEPPEFIKELLELCDNRLVLFDNKTKDQLKRVEQVQKLLALVELVTKQNNGKPYTEEPQKRIKESEMKLEKQLAPEQAAPLEVSKEYA</sequence>
<dbReference type="GO" id="GO:0005525">
    <property type="term" value="F:GTP binding"/>
    <property type="evidence" value="ECO:0007669"/>
    <property type="project" value="UniProtKB-KW"/>
</dbReference>
<dbReference type="InterPro" id="IPR027417">
    <property type="entry name" value="P-loop_NTPase"/>
</dbReference>
<comment type="similarity">
    <text evidence="1">Belongs to the TRAFAC class TrmE-Era-EngA-EngB-Septin-like GTPase superfamily. AIG1/Toc34/Toc159-like paraseptin GTPase family. IAN subfamily.</text>
</comment>
<keyword evidence="2" id="KW-0547">Nucleotide-binding</keyword>
<evidence type="ECO:0000256" key="4">
    <source>
        <dbReference type="SAM" id="MobiDB-lite"/>
    </source>
</evidence>
<dbReference type="PANTHER" id="PTHR10903:SF184">
    <property type="entry name" value="GTP-BINDING PROTEIN A"/>
    <property type="match status" value="1"/>
</dbReference>
<dbReference type="AlphaFoldDB" id="R0GT26"/>
<evidence type="ECO:0000313" key="6">
    <source>
        <dbReference type="EMBL" id="EOA39077.1"/>
    </source>
</evidence>
<feature type="domain" description="AIG1-type G" evidence="5">
    <location>
        <begin position="15"/>
        <end position="222"/>
    </location>
</feature>
<dbReference type="Proteomes" id="UP000029121">
    <property type="component" value="Unassembled WGS sequence"/>
</dbReference>
<dbReference type="Pfam" id="PF04548">
    <property type="entry name" value="AIG1"/>
    <property type="match status" value="1"/>
</dbReference>
<dbReference type="CDD" id="cd01852">
    <property type="entry name" value="AIG1"/>
    <property type="match status" value="1"/>
</dbReference>
<name>R0GT26_9BRAS</name>
<dbReference type="Gene3D" id="3.40.50.300">
    <property type="entry name" value="P-loop containing nucleotide triphosphate hydrolases"/>
    <property type="match status" value="1"/>
</dbReference>
<feature type="region of interest" description="Disordered" evidence="4">
    <location>
        <begin position="209"/>
        <end position="247"/>
    </location>
</feature>
<dbReference type="KEGG" id="crb:17899319"/>
<feature type="compositionally biased region" description="Basic and acidic residues" evidence="4">
    <location>
        <begin position="213"/>
        <end position="232"/>
    </location>
</feature>
<reference evidence="7" key="1">
    <citation type="journal article" date="2013" name="Nat. Genet.">
        <title>The Capsella rubella genome and the genomic consequences of rapid mating system evolution.</title>
        <authorList>
            <person name="Slotte T."/>
            <person name="Hazzouri K.M."/>
            <person name="Agren J.A."/>
            <person name="Koenig D."/>
            <person name="Maumus F."/>
            <person name="Guo Y.L."/>
            <person name="Steige K."/>
            <person name="Platts A.E."/>
            <person name="Escobar J.S."/>
            <person name="Newman L.K."/>
            <person name="Wang W."/>
            <person name="Mandakova T."/>
            <person name="Vello E."/>
            <person name="Smith L.M."/>
            <person name="Henz S.R."/>
            <person name="Steffen J."/>
            <person name="Takuno S."/>
            <person name="Brandvain Y."/>
            <person name="Coop G."/>
            <person name="Andolfatto P."/>
            <person name="Hu T.T."/>
            <person name="Blanchette M."/>
            <person name="Clark R.M."/>
            <person name="Quesneville H."/>
            <person name="Nordborg M."/>
            <person name="Gaut B.S."/>
            <person name="Lysak M.A."/>
            <person name="Jenkins J."/>
            <person name="Grimwood J."/>
            <person name="Chapman J."/>
            <person name="Prochnik S."/>
            <person name="Shu S."/>
            <person name="Rokhsar D."/>
            <person name="Schmutz J."/>
            <person name="Weigel D."/>
            <person name="Wright S.I."/>
        </authorList>
    </citation>
    <scope>NUCLEOTIDE SEQUENCE [LARGE SCALE GENOMIC DNA]</scope>
    <source>
        <strain evidence="7">cv. Monte Gargano</strain>
    </source>
</reference>
<dbReference type="eggNOG" id="ENOG502R7PE">
    <property type="taxonomic scope" value="Eukaryota"/>
</dbReference>
<evidence type="ECO:0000259" key="5">
    <source>
        <dbReference type="PROSITE" id="PS51720"/>
    </source>
</evidence>
<dbReference type="FunFam" id="3.40.50.300:FF:000840">
    <property type="entry name" value="Immune-associated nucleotide-binding protein 9"/>
    <property type="match status" value="1"/>
</dbReference>
<dbReference type="SUPFAM" id="SSF52540">
    <property type="entry name" value="P-loop containing nucleoside triphosphate hydrolases"/>
    <property type="match status" value="1"/>
</dbReference>
<keyword evidence="7" id="KW-1185">Reference proteome</keyword>
<gene>
    <name evidence="6" type="ORF">CARUB_v10011756mg</name>
</gene>
<dbReference type="OrthoDB" id="8954335at2759"/>
<organism evidence="6 7">
    <name type="scientific">Capsella rubella</name>
    <dbReference type="NCBI Taxonomy" id="81985"/>
    <lineage>
        <taxon>Eukaryota</taxon>
        <taxon>Viridiplantae</taxon>
        <taxon>Streptophyta</taxon>
        <taxon>Embryophyta</taxon>
        <taxon>Tracheophyta</taxon>
        <taxon>Spermatophyta</taxon>
        <taxon>Magnoliopsida</taxon>
        <taxon>eudicotyledons</taxon>
        <taxon>Gunneridae</taxon>
        <taxon>Pentapetalae</taxon>
        <taxon>rosids</taxon>
        <taxon>malvids</taxon>
        <taxon>Brassicales</taxon>
        <taxon>Brassicaceae</taxon>
        <taxon>Camelineae</taxon>
        <taxon>Capsella</taxon>
    </lineage>
</organism>
<keyword evidence="3" id="KW-0342">GTP-binding</keyword>
<dbReference type="EMBL" id="KB870805">
    <property type="protein sequence ID" value="EOA39077.1"/>
    <property type="molecule type" value="Genomic_DNA"/>
</dbReference>
<dbReference type="InterPro" id="IPR045058">
    <property type="entry name" value="GIMA/IAN/Toc"/>
</dbReference>
<evidence type="ECO:0000313" key="7">
    <source>
        <dbReference type="Proteomes" id="UP000029121"/>
    </source>
</evidence>
<dbReference type="PROSITE" id="PS51720">
    <property type="entry name" value="G_AIG1"/>
    <property type="match status" value="1"/>
</dbReference>
<proteinExistence type="inferred from homology"/>
<dbReference type="InterPro" id="IPR006703">
    <property type="entry name" value="G_AIG1"/>
</dbReference>
<evidence type="ECO:0000256" key="3">
    <source>
        <dbReference type="ARBA" id="ARBA00023134"/>
    </source>
</evidence>
<dbReference type="PANTHER" id="PTHR10903">
    <property type="entry name" value="GTPASE, IMAP FAMILY MEMBER-RELATED"/>
    <property type="match status" value="1"/>
</dbReference>
<evidence type="ECO:0000256" key="2">
    <source>
        <dbReference type="ARBA" id="ARBA00022741"/>
    </source>
</evidence>
<evidence type="ECO:0000256" key="1">
    <source>
        <dbReference type="ARBA" id="ARBA00008535"/>
    </source>
</evidence>
<dbReference type="STRING" id="81985.R0GT26"/>
<accession>R0GT26</accession>
<protein>
    <recommendedName>
        <fullName evidence="5">AIG1-type G domain-containing protein</fullName>
    </recommendedName>
</protein>